<reference evidence="2 3" key="1">
    <citation type="submission" date="2018-03" db="EMBL/GenBank/DDBJ databases">
        <authorList>
            <person name="Guldener U."/>
        </authorList>
    </citation>
    <scope>NUCLEOTIDE SEQUENCE [LARGE SCALE GENOMIC DNA]</scope>
    <source>
        <strain evidence="2 3">DAOM196992</strain>
    </source>
</reference>
<feature type="region of interest" description="Disordered" evidence="1">
    <location>
        <begin position="170"/>
        <end position="206"/>
    </location>
</feature>
<dbReference type="AlphaFoldDB" id="A0A5C3ERT5"/>
<evidence type="ECO:0000313" key="3">
    <source>
        <dbReference type="Proteomes" id="UP000323386"/>
    </source>
</evidence>
<dbReference type="Proteomes" id="UP000323386">
    <property type="component" value="Unassembled WGS sequence"/>
</dbReference>
<proteinExistence type="predicted"/>
<name>A0A5C3ERT5_9BASI</name>
<evidence type="ECO:0000256" key="1">
    <source>
        <dbReference type="SAM" id="MobiDB-lite"/>
    </source>
</evidence>
<sequence>MRPLAEAPAAIRPSVFGSGWRHTHHLVCGEGSQAAEELFATSLDEAEAGNFGGPASSCRHSATLASLLAFGGVQGRRRTCRPAPKQRRCAGFWRHSRARTRNRSASVSSTATAPRQVADLAGRRPFDAGAAITTCDGAKQASKQPAKRQERPDHAQCPCSLVDFAPRPAQQGYRPALTPSHLVGGGSLDGAGGRNRSQRPKTCGEACWPSSNELAAAA</sequence>
<organism evidence="2 3">
    <name type="scientific">Pseudozyma flocculosa</name>
    <dbReference type="NCBI Taxonomy" id="84751"/>
    <lineage>
        <taxon>Eukaryota</taxon>
        <taxon>Fungi</taxon>
        <taxon>Dikarya</taxon>
        <taxon>Basidiomycota</taxon>
        <taxon>Ustilaginomycotina</taxon>
        <taxon>Ustilaginomycetes</taxon>
        <taxon>Ustilaginales</taxon>
        <taxon>Ustilaginaceae</taxon>
        <taxon>Pseudozyma</taxon>
    </lineage>
</organism>
<keyword evidence="3" id="KW-1185">Reference proteome</keyword>
<dbReference type="EMBL" id="OOIP01000001">
    <property type="protein sequence ID" value="SPO34812.1"/>
    <property type="molecule type" value="Genomic_DNA"/>
</dbReference>
<protein>
    <submittedName>
        <fullName evidence="2">Uncharacterized protein</fullName>
    </submittedName>
</protein>
<evidence type="ECO:0000313" key="2">
    <source>
        <dbReference type="EMBL" id="SPO34812.1"/>
    </source>
</evidence>
<feature type="compositionally biased region" description="Gly residues" evidence="1">
    <location>
        <begin position="183"/>
        <end position="193"/>
    </location>
</feature>
<accession>A0A5C3ERT5</accession>
<gene>
    <name evidence="2" type="ORF">PSFLO_00283</name>
</gene>